<feature type="domain" description="DUF6533" evidence="3">
    <location>
        <begin position="17"/>
        <end position="61"/>
    </location>
</feature>
<comment type="caution">
    <text evidence="4">The sequence shown here is derived from an EMBL/GenBank/DDBJ whole genome shotgun (WGS) entry which is preliminary data.</text>
</comment>
<accession>A0AAD7F0V8</accession>
<dbReference type="InterPro" id="IPR045340">
    <property type="entry name" value="DUF6533"/>
</dbReference>
<feature type="transmembrane region" description="Helical" evidence="2">
    <location>
        <begin position="121"/>
        <end position="140"/>
    </location>
</feature>
<dbReference type="Proteomes" id="UP001218218">
    <property type="component" value="Unassembled WGS sequence"/>
</dbReference>
<evidence type="ECO:0000256" key="1">
    <source>
        <dbReference type="SAM" id="MobiDB-lite"/>
    </source>
</evidence>
<evidence type="ECO:0000313" key="5">
    <source>
        <dbReference type="Proteomes" id="UP001218218"/>
    </source>
</evidence>
<reference evidence="4" key="1">
    <citation type="submission" date="2023-03" db="EMBL/GenBank/DDBJ databases">
        <title>Massive genome expansion in bonnet fungi (Mycena s.s.) driven by repeated elements and novel gene families across ecological guilds.</title>
        <authorList>
            <consortium name="Lawrence Berkeley National Laboratory"/>
            <person name="Harder C.B."/>
            <person name="Miyauchi S."/>
            <person name="Viragh M."/>
            <person name="Kuo A."/>
            <person name="Thoen E."/>
            <person name="Andreopoulos B."/>
            <person name="Lu D."/>
            <person name="Skrede I."/>
            <person name="Drula E."/>
            <person name="Henrissat B."/>
            <person name="Morin E."/>
            <person name="Kohler A."/>
            <person name="Barry K."/>
            <person name="LaButti K."/>
            <person name="Morin E."/>
            <person name="Salamov A."/>
            <person name="Lipzen A."/>
            <person name="Mereny Z."/>
            <person name="Hegedus B."/>
            <person name="Baldrian P."/>
            <person name="Stursova M."/>
            <person name="Weitz H."/>
            <person name="Taylor A."/>
            <person name="Grigoriev I.V."/>
            <person name="Nagy L.G."/>
            <person name="Martin F."/>
            <person name="Kauserud H."/>
        </authorList>
    </citation>
    <scope>NUCLEOTIDE SEQUENCE</scope>
    <source>
        <strain evidence="4">CBHHK002</strain>
    </source>
</reference>
<sequence length="319" mass="35526">MSTDVRTQLEVNTNYFLNLVAFTLLYYEYFITLELEVSRFWGLRFNVPNVLFFANRYGMLLGTIPIVVQYFWTTEPTPHKHAICQTLHVYHEWFAVVTQTIIGVMLILRTYALYERNKRVLGLMVFVSLGVIGTSAWSIIAGPAAKLGDEVFQLDLYIGCSSGISFSQSIGLASAWGGMGLFDSTIFILTLYKALSRRTPGLDLVTVLLRDGSIYFGIILLVNVANILTYVVATPYTRGAPTTLANVISSIMISRLNFHLRDPSLSTMSGRFSHSGSATLTNGAMFSTYMDPSTCGGRETTHQRDLNPNGIELEDSLYP</sequence>
<keyword evidence="2" id="KW-0472">Membrane</keyword>
<keyword evidence="2" id="KW-1133">Transmembrane helix</keyword>
<feature type="transmembrane region" description="Helical" evidence="2">
    <location>
        <begin position="93"/>
        <end position="114"/>
    </location>
</feature>
<evidence type="ECO:0000313" key="4">
    <source>
        <dbReference type="EMBL" id="KAJ7362338.1"/>
    </source>
</evidence>
<keyword evidence="5" id="KW-1185">Reference proteome</keyword>
<organism evidence="4 5">
    <name type="scientific">Mycena albidolilacea</name>
    <dbReference type="NCBI Taxonomy" id="1033008"/>
    <lineage>
        <taxon>Eukaryota</taxon>
        <taxon>Fungi</taxon>
        <taxon>Dikarya</taxon>
        <taxon>Basidiomycota</taxon>
        <taxon>Agaricomycotina</taxon>
        <taxon>Agaricomycetes</taxon>
        <taxon>Agaricomycetidae</taxon>
        <taxon>Agaricales</taxon>
        <taxon>Marasmiineae</taxon>
        <taxon>Mycenaceae</taxon>
        <taxon>Mycena</taxon>
    </lineage>
</organism>
<protein>
    <recommendedName>
        <fullName evidence="3">DUF6533 domain-containing protein</fullName>
    </recommendedName>
</protein>
<feature type="region of interest" description="Disordered" evidence="1">
    <location>
        <begin position="295"/>
        <end position="319"/>
    </location>
</feature>
<feature type="transmembrane region" description="Helical" evidence="2">
    <location>
        <begin position="173"/>
        <end position="192"/>
    </location>
</feature>
<proteinExistence type="predicted"/>
<feature type="transmembrane region" description="Helical" evidence="2">
    <location>
        <begin position="213"/>
        <end position="233"/>
    </location>
</feature>
<feature type="transmembrane region" description="Helical" evidence="2">
    <location>
        <begin position="54"/>
        <end position="73"/>
    </location>
</feature>
<evidence type="ECO:0000259" key="3">
    <source>
        <dbReference type="Pfam" id="PF20151"/>
    </source>
</evidence>
<name>A0AAD7F0V8_9AGAR</name>
<dbReference type="Pfam" id="PF20151">
    <property type="entry name" value="DUF6533"/>
    <property type="match status" value="1"/>
</dbReference>
<feature type="transmembrane region" description="Helical" evidence="2">
    <location>
        <begin position="15"/>
        <end position="33"/>
    </location>
</feature>
<keyword evidence="2" id="KW-0812">Transmembrane</keyword>
<evidence type="ECO:0000256" key="2">
    <source>
        <dbReference type="SAM" id="Phobius"/>
    </source>
</evidence>
<dbReference type="EMBL" id="JARIHO010000004">
    <property type="protein sequence ID" value="KAJ7362338.1"/>
    <property type="molecule type" value="Genomic_DNA"/>
</dbReference>
<dbReference type="AlphaFoldDB" id="A0AAD7F0V8"/>
<gene>
    <name evidence="4" type="ORF">DFH08DRAFT_840743</name>
</gene>